<gene>
    <name evidence="2" type="ORF">MCOO_47340</name>
</gene>
<dbReference type="KEGG" id="mcoo:MCOO_47340"/>
<keyword evidence="3" id="KW-1185">Reference proteome</keyword>
<evidence type="ECO:0000256" key="1">
    <source>
        <dbReference type="SAM" id="MobiDB-lite"/>
    </source>
</evidence>
<evidence type="ECO:0008006" key="4">
    <source>
        <dbReference type="Google" id="ProtNLM"/>
    </source>
</evidence>
<dbReference type="EMBL" id="AP022569">
    <property type="protein sequence ID" value="BBX48719.1"/>
    <property type="molecule type" value="Genomic_DNA"/>
</dbReference>
<evidence type="ECO:0000313" key="2">
    <source>
        <dbReference type="EMBL" id="BBX48719.1"/>
    </source>
</evidence>
<proteinExistence type="predicted"/>
<organism evidence="2 3">
    <name type="scientific">Mycobacterium cookii</name>
    <dbReference type="NCBI Taxonomy" id="1775"/>
    <lineage>
        <taxon>Bacteria</taxon>
        <taxon>Bacillati</taxon>
        <taxon>Actinomycetota</taxon>
        <taxon>Actinomycetes</taxon>
        <taxon>Mycobacteriales</taxon>
        <taxon>Mycobacteriaceae</taxon>
        <taxon>Mycobacterium</taxon>
    </lineage>
</organism>
<feature type="compositionally biased region" description="Low complexity" evidence="1">
    <location>
        <begin position="714"/>
        <end position="724"/>
    </location>
</feature>
<protein>
    <recommendedName>
        <fullName evidence="4">OmpA-like domain-containing protein</fullName>
    </recommendedName>
</protein>
<feature type="region of interest" description="Disordered" evidence="1">
    <location>
        <begin position="533"/>
        <end position="577"/>
    </location>
</feature>
<accession>A0A7I7L3Z3</accession>
<dbReference type="RefSeq" id="WP_163780705.1">
    <property type="nucleotide sequence ID" value="NZ_AP022569.1"/>
</dbReference>
<dbReference type="Proteomes" id="UP000465866">
    <property type="component" value="Chromosome"/>
</dbReference>
<evidence type="ECO:0000313" key="3">
    <source>
        <dbReference type="Proteomes" id="UP000465866"/>
    </source>
</evidence>
<name>A0A7I7L3Z3_9MYCO</name>
<reference evidence="2 3" key="1">
    <citation type="journal article" date="2019" name="Emerg. Microbes Infect.">
        <title>Comprehensive subspecies identification of 175 nontuberculous mycobacteria species based on 7547 genomic profiles.</title>
        <authorList>
            <person name="Matsumoto Y."/>
            <person name="Kinjo T."/>
            <person name="Motooka D."/>
            <person name="Nabeya D."/>
            <person name="Jung N."/>
            <person name="Uechi K."/>
            <person name="Horii T."/>
            <person name="Iida T."/>
            <person name="Fujita J."/>
            <person name="Nakamura S."/>
        </authorList>
    </citation>
    <scope>NUCLEOTIDE SEQUENCE [LARGE SCALE GENOMIC DNA]</scope>
    <source>
        <strain evidence="2 3">JCM 12404</strain>
    </source>
</reference>
<feature type="region of interest" description="Disordered" evidence="1">
    <location>
        <begin position="712"/>
        <end position="745"/>
    </location>
</feature>
<sequence length="2406" mass="253829">MEPLALFDLLSPYFLAGVDLGPTFHELLSTVHVDQLDTCFDEEGVAVWGIARLDPSAATSSFSLTPNGASISGSGSTGGINSPSSASSNSVWDWHDVTFQFRITAPRSPSSLIASAMSALSGVPKVQSTLPPLFDTWGSSTAAPSDYPNVQFQLDLLLTVATVHLPFLTGAKLDPNGLLEADPANKNVKLVLPKILVTLTQDGTLGQLDFVIDSWGAATIDDPDDTGEAQLIQMLPPYALVDDAGHFGFGFDKAVLDLSDSHTPPELLSQFGVGDDWQGIYLPDLRIFVAPSGAQGLAVDVSAHDLLIGVGKSSGVSGDFELDVINENTKPHIQVIVYDAQNNTIAEDQQNGVIKVVLPQNCTLVVDVRQAVPPYKITVDGTDITSNQTFPITGFTAKHDYAVVVTDSATPPNITNLTVSAVPQATSGNPLPVPPTGQSGMALALTGGATDGIHTITLTNAQQGTVQFAPYVEGIQVSVDNQNGGAPQTLTSDTITITANTVDTVNISATWPGTASNNKVELKAWFHFDHPPKPTTPQAPPAGLQNTPSAYGVPNTGDVAPTDHIEVSDEEDVTRTTTSVPFTAPLVASSDLNQFIQGMADNTPTEVEIDGFASFEHNATDEQNATPPSYNDDLSSRRAVALAEIIQAAVQGTAKQPQITIVAKGNYHDDAVLPGGVSAQTAWGSGTSPDSQYVYADYWLAHAVYNSTQPGPSATVTAKVTGPPAVTPTPSPSQPTLQKPPNADQNRPAFFRSIKIIVRIAQSTFIALEISGEFQFSTAAQQGLQSAAQKASYDSGGDHSMTVKNLQPGNPNPADGTTDFDLIISHDDSTNTWTEQLTIAAAKNDKDGLMRWGDPVTDDSTDPEVNRFRDFMGTLLVFSPLLQDVAAATASMASWKEGLLDGAALVAAAAISQIGVLHAETITLYGGELLAQEGSAGGEAAVFLDVETDLYVDLLGIITTKPSKPIKVRYKAVGVKIVWGAGPGNTLMPIVFDASKGYSIDVTDPGTFHLPAGLADIIQVLGASIARTNPLNLEVDVGIKADLGIVSVDRAKVRWPLDPLGVPTISALGASVNIPGAFKGSGYLNIGNGGIAGSIDVTIVPISLRAKAEFNIQQTPPDGSGNTATGVAISLEVDFPAPIVLGSSGLGIYGLIALFAMHFGRTVDDPMTWYLQVKGDPTDVANAHSNGWQAEIGHWAFGAGAVLGTMDGGFVMNLKGILVLELPGPRILLFMNANVLVPSLPGLLGDATGTILATLDLDIGRGTLTIGLQVNYNLSPFFAISIPADAFFDFTDPTNFYLDLGSIAKPATVSVINSFTGSGYLEIHGHGIPDFPGFNLPTHALSGFAIAMGIDVALIWGNTSVNLYLEIGATAAVGIGFSPFLLAGSITISGQLHLFIVSVSASGNLAVTSDGTAANTTITGKICGSVSFLFFSVSGCVGFTLGPGPVTPPAPPLVNALFLQSRSPALVQGTGVDRPIDAKLADGGTDPNNLPKDSNGNIVTVPIDSIPVLKFAFSPQLDPAFTSFTQSPGNAPTLPSGGWCKRGENLYRYTIQSISLAQVSGPGPMLLNDAAGVPSVWRPNAAANGGDDRAIDLALLDWTPFATPQAVVAGSALTTTVTTTWSSVCDPAAPATSVFWCFNRANVGTSPDGWTLQGTAWPDPPDTVRSAPPPLTLKVNELWRTRVELIDSLLSMEPAYVFELALPCISPRRTQKPVQTPERAGLLNTEHPTLRNPVVQNEILRRLPQTAQFASLSHAADLAGRDSAIHTLVGTADAQRMATRSLAETLARLQPSEARWACSGRALAAPFASDLPRLNAEFDLLTKALSPLAKNNEDLADALHFYGNPLVRVRLFLWVTVELIRSRTLVLRALDPNGKGISDTVINEAIVHAYTDLPSTWYEPGGVWSNDALLDWEFLTVYGVVESEDAPDYYGLNIVATVDLPAGTDSFLLGILEKENSVPAALPPPYVVASIEGWSVAEVERETFDSNTQVQNQQTVAGALNGDPAKLPLLEPGSIYGITVNYTAESATDDGNGNPAHPTSPVAASQALYFETDSTPPVSLAPWVLCVWPGNDEPHFFYSEPITVVFATDAVEQLLTAYGETLQGHARAATFRPPASAPPNQQPIQKLFPLTPVDGVVLTPWEDAIRALLNSGAAPCINASGTSVRHGKQVFDFPLDGMTPYIFDLESDPAPPVPTTNWQPGDPPPPPVNPLYRTAFATSRYASLDEMIADINGTNTGYRHLTAGASAQLSALSANPTDAEMQAALQAAGLGALPLPKQPQVTVFWEDSPSTPVPVGVLLETPEPIRRSRQTPTPIMDSSTPPVITEWQMQPAVWLDLIETAGTLSATIAANTSGNRTYVALKNGARGNTLHLSIRRFCKAPIDTTDSQHDTALLDIALNQAPWEDL</sequence>